<feature type="transmembrane region" description="Helical" evidence="6">
    <location>
        <begin position="287"/>
        <end position="304"/>
    </location>
</feature>
<proteinExistence type="predicted"/>
<dbReference type="Proteomes" id="UP000494117">
    <property type="component" value="Unassembled WGS sequence"/>
</dbReference>
<feature type="transmembrane region" description="Helical" evidence="6">
    <location>
        <begin position="310"/>
        <end position="329"/>
    </location>
</feature>
<keyword evidence="9" id="KW-1185">Reference proteome</keyword>
<keyword evidence="5 6" id="KW-0472">Membrane</keyword>
<dbReference type="PROSITE" id="PS50850">
    <property type="entry name" value="MFS"/>
    <property type="match status" value="1"/>
</dbReference>
<dbReference type="GO" id="GO:0005886">
    <property type="term" value="C:plasma membrane"/>
    <property type="evidence" value="ECO:0007669"/>
    <property type="project" value="UniProtKB-SubCell"/>
</dbReference>
<comment type="subcellular location">
    <subcellularLocation>
        <location evidence="1">Cell membrane</location>
        <topology evidence="1">Multi-pass membrane protein</topology>
    </subcellularLocation>
</comment>
<feature type="transmembrane region" description="Helical" evidence="6">
    <location>
        <begin position="341"/>
        <end position="364"/>
    </location>
</feature>
<evidence type="ECO:0000256" key="1">
    <source>
        <dbReference type="ARBA" id="ARBA00004651"/>
    </source>
</evidence>
<feature type="transmembrane region" description="Helical" evidence="6">
    <location>
        <begin position="376"/>
        <end position="397"/>
    </location>
</feature>
<feature type="transmembrane region" description="Helical" evidence="6">
    <location>
        <begin position="89"/>
        <end position="106"/>
    </location>
</feature>
<dbReference type="InterPro" id="IPR036259">
    <property type="entry name" value="MFS_trans_sf"/>
</dbReference>
<feature type="transmembrane region" description="Helical" evidence="6">
    <location>
        <begin position="21"/>
        <end position="45"/>
    </location>
</feature>
<feature type="transmembrane region" description="Helical" evidence="6">
    <location>
        <begin position="221"/>
        <end position="242"/>
    </location>
</feature>
<dbReference type="RefSeq" id="WP_175205877.1">
    <property type="nucleotide sequence ID" value="NZ_CADILG010000004.1"/>
</dbReference>
<feature type="transmembrane region" description="Helical" evidence="6">
    <location>
        <begin position="57"/>
        <end position="77"/>
    </location>
</feature>
<keyword evidence="4 6" id="KW-1133">Transmembrane helix</keyword>
<sequence>MTSTILKTSIPADRHQARNPWLSVALLAFGVFVVGTGEFVLAGLLPLLSASLNVSPAVAGQVITIFALTCAIAGPVLTTSTAGWDRRTVLVLAAAIYLAGSVWTALAPSYAQVLGGQIVAALGVGWFVPNATVTAAAMVSPAHRGRAIALVVSGFTAATALGAPLGTAFGGMFGWRSTMWLATGLAALGVAGIFVFIPKRTTIAAAAGLREQLRLLLDRRIAAVLGVTLLAFTAVYMPYTYMGIIFEPATQGNSIYLAALMTTLGVVGTFGNLGAGMLADRIGGPRVVAAALLWLIASLLALRFTTGNLAYAFTMISLYGIAAFAITTPQQHRLIALKPEAAGMLVSLNQAILYLAIALSGSIGGLGIEWAGAENLGFVAAALAVAALVLSLSASALSESAAAFNRGG</sequence>
<dbReference type="AlphaFoldDB" id="A0A6S7C814"/>
<keyword evidence="2" id="KW-1003">Cell membrane</keyword>
<evidence type="ECO:0000313" key="9">
    <source>
        <dbReference type="Proteomes" id="UP000494117"/>
    </source>
</evidence>
<feature type="transmembrane region" description="Helical" evidence="6">
    <location>
        <begin position="118"/>
        <end position="140"/>
    </location>
</feature>
<dbReference type="PANTHER" id="PTHR43124:SF10">
    <property type="entry name" value="PURINE EFFLUX PUMP PBUE"/>
    <property type="match status" value="1"/>
</dbReference>
<dbReference type="PANTHER" id="PTHR43124">
    <property type="entry name" value="PURINE EFFLUX PUMP PBUE"/>
    <property type="match status" value="1"/>
</dbReference>
<evidence type="ECO:0000256" key="6">
    <source>
        <dbReference type="SAM" id="Phobius"/>
    </source>
</evidence>
<keyword evidence="3 6" id="KW-0812">Transmembrane</keyword>
<dbReference type="CDD" id="cd17324">
    <property type="entry name" value="MFS_NepI_like"/>
    <property type="match status" value="1"/>
</dbReference>
<evidence type="ECO:0000259" key="7">
    <source>
        <dbReference type="PROSITE" id="PS50850"/>
    </source>
</evidence>
<dbReference type="GO" id="GO:0022857">
    <property type="term" value="F:transmembrane transporter activity"/>
    <property type="evidence" value="ECO:0007669"/>
    <property type="project" value="InterPro"/>
</dbReference>
<protein>
    <submittedName>
        <fullName evidence="8">Purine efflux pump PbuE</fullName>
    </submittedName>
</protein>
<evidence type="ECO:0000256" key="4">
    <source>
        <dbReference type="ARBA" id="ARBA00022989"/>
    </source>
</evidence>
<dbReference type="InterPro" id="IPR020846">
    <property type="entry name" value="MFS_dom"/>
</dbReference>
<organism evidence="8 9">
    <name type="scientific">Achromobacter anxifer</name>
    <dbReference type="NCBI Taxonomy" id="1287737"/>
    <lineage>
        <taxon>Bacteria</taxon>
        <taxon>Pseudomonadati</taxon>
        <taxon>Pseudomonadota</taxon>
        <taxon>Betaproteobacteria</taxon>
        <taxon>Burkholderiales</taxon>
        <taxon>Alcaligenaceae</taxon>
        <taxon>Achromobacter</taxon>
    </lineage>
</organism>
<dbReference type="InterPro" id="IPR050189">
    <property type="entry name" value="MFS_Efflux_Transporters"/>
</dbReference>
<evidence type="ECO:0000256" key="3">
    <source>
        <dbReference type="ARBA" id="ARBA00022692"/>
    </source>
</evidence>
<reference evidence="8 9" key="1">
    <citation type="submission" date="2020-04" db="EMBL/GenBank/DDBJ databases">
        <authorList>
            <person name="De Canck E."/>
        </authorList>
    </citation>
    <scope>NUCLEOTIDE SEQUENCE [LARGE SCALE GENOMIC DNA]</scope>
    <source>
        <strain evidence="8 9">LMG 26858</strain>
    </source>
</reference>
<gene>
    <name evidence="8" type="primary">pbuE_2</name>
    <name evidence="8" type="ORF">LMG26858_00998</name>
</gene>
<feature type="transmembrane region" description="Helical" evidence="6">
    <location>
        <begin position="179"/>
        <end position="197"/>
    </location>
</feature>
<evidence type="ECO:0000313" key="8">
    <source>
        <dbReference type="EMBL" id="CAB3837023.1"/>
    </source>
</evidence>
<accession>A0A6S7C814</accession>
<evidence type="ECO:0000256" key="2">
    <source>
        <dbReference type="ARBA" id="ARBA00022475"/>
    </source>
</evidence>
<dbReference type="Gene3D" id="1.20.1250.20">
    <property type="entry name" value="MFS general substrate transporter like domains"/>
    <property type="match status" value="1"/>
</dbReference>
<dbReference type="EMBL" id="CADILG010000004">
    <property type="protein sequence ID" value="CAB3837023.1"/>
    <property type="molecule type" value="Genomic_DNA"/>
</dbReference>
<dbReference type="SUPFAM" id="SSF103473">
    <property type="entry name" value="MFS general substrate transporter"/>
    <property type="match status" value="1"/>
</dbReference>
<feature type="domain" description="Major facilitator superfamily (MFS) profile" evidence="7">
    <location>
        <begin position="23"/>
        <end position="399"/>
    </location>
</feature>
<dbReference type="Pfam" id="PF07690">
    <property type="entry name" value="MFS_1"/>
    <property type="match status" value="1"/>
</dbReference>
<name>A0A6S7C814_9BURK</name>
<feature type="transmembrane region" description="Helical" evidence="6">
    <location>
        <begin position="254"/>
        <end position="275"/>
    </location>
</feature>
<feature type="transmembrane region" description="Helical" evidence="6">
    <location>
        <begin position="147"/>
        <end position="173"/>
    </location>
</feature>
<dbReference type="InterPro" id="IPR011701">
    <property type="entry name" value="MFS"/>
</dbReference>
<evidence type="ECO:0000256" key="5">
    <source>
        <dbReference type="ARBA" id="ARBA00023136"/>
    </source>
</evidence>